<feature type="compositionally biased region" description="Polar residues" evidence="2">
    <location>
        <begin position="1"/>
        <end position="18"/>
    </location>
</feature>
<evidence type="ECO:0000256" key="2">
    <source>
        <dbReference type="SAM" id="MobiDB-lite"/>
    </source>
</evidence>
<dbReference type="Pfam" id="PF13563">
    <property type="entry name" value="2_5_RNA_ligase2"/>
    <property type="match status" value="1"/>
</dbReference>
<dbReference type="PANTHER" id="PTHR35561">
    <property type="entry name" value="RNA 2',3'-CYCLIC PHOSPHODIESTERASE"/>
    <property type="match status" value="1"/>
</dbReference>
<dbReference type="PANTHER" id="PTHR35561:SF1">
    <property type="entry name" value="RNA 2',3'-CYCLIC PHOSPHODIESTERASE"/>
    <property type="match status" value="1"/>
</dbReference>
<dbReference type="GO" id="GO:0016874">
    <property type="term" value="F:ligase activity"/>
    <property type="evidence" value="ECO:0007669"/>
    <property type="project" value="UniProtKB-KW"/>
</dbReference>
<comment type="caution">
    <text evidence="3">The sequence shown here is derived from an EMBL/GenBank/DDBJ whole genome shotgun (WGS) entry which is preliminary data.</text>
</comment>
<dbReference type="RefSeq" id="WP_109662084.1">
    <property type="nucleotide sequence ID" value="NZ_QGGH01000002.1"/>
</dbReference>
<feature type="region of interest" description="Disordered" evidence="2">
    <location>
        <begin position="1"/>
        <end position="20"/>
    </location>
</feature>
<proteinExistence type="predicted"/>
<evidence type="ECO:0000313" key="3">
    <source>
        <dbReference type="EMBL" id="PWJ92597.1"/>
    </source>
</evidence>
<dbReference type="GeneID" id="61051413"/>
<dbReference type="EMBL" id="QGGH01000002">
    <property type="protein sequence ID" value="PWJ92597.1"/>
    <property type="molecule type" value="Genomic_DNA"/>
</dbReference>
<dbReference type="GO" id="GO:0004113">
    <property type="term" value="F:2',3'-cyclic-nucleotide 3'-phosphodiesterase activity"/>
    <property type="evidence" value="ECO:0007669"/>
    <property type="project" value="InterPro"/>
</dbReference>
<organism evidence="3 4">
    <name type="scientific">Rhizobium loti</name>
    <name type="common">Mesorhizobium loti</name>
    <dbReference type="NCBI Taxonomy" id="381"/>
    <lineage>
        <taxon>Bacteria</taxon>
        <taxon>Pseudomonadati</taxon>
        <taxon>Pseudomonadota</taxon>
        <taxon>Alphaproteobacteria</taxon>
        <taxon>Hyphomicrobiales</taxon>
        <taxon>Phyllobacteriaceae</taxon>
        <taxon>Mesorhizobium</taxon>
    </lineage>
</organism>
<name>A0A8E2WF06_RHILI</name>
<evidence type="ECO:0000313" key="4">
    <source>
        <dbReference type="Proteomes" id="UP000245631"/>
    </source>
</evidence>
<dbReference type="Gene3D" id="3.90.1140.10">
    <property type="entry name" value="Cyclic phosphodiesterase"/>
    <property type="match status" value="1"/>
</dbReference>
<keyword evidence="1" id="KW-0378">Hydrolase</keyword>
<sequence>MNELPTFNTAENGQTSFNWHERNRRRRTDRLFFCHLMEGTIADPVALQATAWRQELGLKGKIIANHISLVGLGDHGGLPDGLVELAHHIGSMIVAKPFDVSFDRLCAFGGGALVLRSSDGNPSLQEFWRNLTAVISDSPLKFFLTKSIEPHITLLRDKVGVPKIRERAINPISWTVRGFALVHSFIQEGRYDVPHHWPLTGQDDARPAM</sequence>
<dbReference type="InterPro" id="IPR009097">
    <property type="entry name" value="Cyclic_Pdiesterase"/>
</dbReference>
<dbReference type="AlphaFoldDB" id="A0A8E2WF06"/>
<protein>
    <submittedName>
        <fullName evidence="3">2'-5' RNA ligase</fullName>
    </submittedName>
</protein>
<dbReference type="InterPro" id="IPR004175">
    <property type="entry name" value="RNA_CPDase"/>
</dbReference>
<accession>A0A8E2WF06</accession>
<dbReference type="SUPFAM" id="SSF55144">
    <property type="entry name" value="LigT-like"/>
    <property type="match status" value="1"/>
</dbReference>
<dbReference type="GO" id="GO:0008664">
    <property type="term" value="F:RNA 2',3'-cyclic 3'-phosphodiesterase activity"/>
    <property type="evidence" value="ECO:0007669"/>
    <property type="project" value="InterPro"/>
</dbReference>
<reference evidence="3 4" key="1">
    <citation type="submission" date="2018-05" db="EMBL/GenBank/DDBJ databases">
        <title>Genomic Encyclopedia of Type Strains, Phase IV (KMG-IV): sequencing the most valuable type-strain genomes for metagenomic binning, comparative biology and taxonomic classification.</title>
        <authorList>
            <person name="Goeker M."/>
        </authorList>
    </citation>
    <scope>NUCLEOTIDE SEQUENCE [LARGE SCALE GENOMIC DNA]</scope>
    <source>
        <strain evidence="3 4">DSM 2626</strain>
    </source>
</reference>
<evidence type="ECO:0000256" key="1">
    <source>
        <dbReference type="ARBA" id="ARBA00022801"/>
    </source>
</evidence>
<dbReference type="Proteomes" id="UP000245631">
    <property type="component" value="Unassembled WGS sequence"/>
</dbReference>
<keyword evidence="3" id="KW-0436">Ligase</keyword>
<gene>
    <name evidence="3" type="ORF">C8D77_102370</name>
</gene>